<proteinExistence type="inferred from homology"/>
<dbReference type="PANTHER" id="PTHR30329">
    <property type="entry name" value="STATOR ELEMENT OF FLAGELLAR MOTOR COMPLEX"/>
    <property type="match status" value="1"/>
</dbReference>
<dbReference type="InterPro" id="IPR036737">
    <property type="entry name" value="OmpA-like_sf"/>
</dbReference>
<dbReference type="Pfam" id="PF13677">
    <property type="entry name" value="MotB_plug"/>
    <property type="match status" value="1"/>
</dbReference>
<dbReference type="AlphaFoldDB" id="A0AB36TCN5"/>
<dbReference type="GO" id="GO:0005886">
    <property type="term" value="C:plasma membrane"/>
    <property type="evidence" value="ECO:0007669"/>
    <property type="project" value="UniProtKB-SubCell"/>
</dbReference>
<dbReference type="PANTHER" id="PTHR30329:SF21">
    <property type="entry name" value="LIPOPROTEIN YIAD-RELATED"/>
    <property type="match status" value="1"/>
</dbReference>
<dbReference type="InterPro" id="IPR050330">
    <property type="entry name" value="Bact_OuterMem_StrucFunc"/>
</dbReference>
<evidence type="ECO:0000313" key="9">
    <source>
        <dbReference type="EMBL" id="PFH01331.1"/>
    </source>
</evidence>
<evidence type="ECO:0000256" key="5">
    <source>
        <dbReference type="ARBA" id="ARBA00022989"/>
    </source>
</evidence>
<protein>
    <submittedName>
        <fullName evidence="9">Chemotaxis protein MotB</fullName>
    </submittedName>
</protein>
<dbReference type="SUPFAM" id="SSF103088">
    <property type="entry name" value="OmpA-like"/>
    <property type="match status" value="1"/>
</dbReference>
<evidence type="ECO:0000256" key="7">
    <source>
        <dbReference type="PROSITE-ProRule" id="PRU00473"/>
    </source>
</evidence>
<evidence type="ECO:0000256" key="2">
    <source>
        <dbReference type="ARBA" id="ARBA00008914"/>
    </source>
</evidence>
<evidence type="ECO:0000256" key="4">
    <source>
        <dbReference type="ARBA" id="ARBA00022692"/>
    </source>
</evidence>
<comment type="similarity">
    <text evidence="2">Belongs to the MotB family.</text>
</comment>
<evidence type="ECO:0000256" key="1">
    <source>
        <dbReference type="ARBA" id="ARBA00004162"/>
    </source>
</evidence>
<name>A0AB36TCN5_ACETH</name>
<keyword evidence="6 7" id="KW-0472">Membrane</keyword>
<evidence type="ECO:0000313" key="10">
    <source>
        <dbReference type="Proteomes" id="UP000223596"/>
    </source>
</evidence>
<keyword evidence="4" id="KW-0812">Transmembrane</keyword>
<keyword evidence="5" id="KW-1133">Transmembrane helix</keyword>
<dbReference type="InterPro" id="IPR025713">
    <property type="entry name" value="MotB-like_N_dom"/>
</dbReference>
<dbReference type="EMBL" id="PDBW01000001">
    <property type="protein sequence ID" value="PFH01331.1"/>
    <property type="molecule type" value="Genomic_DNA"/>
</dbReference>
<dbReference type="RefSeq" id="WP_003516418.1">
    <property type="nucleotide sequence ID" value="NZ_CP013828.1"/>
</dbReference>
<evidence type="ECO:0000256" key="3">
    <source>
        <dbReference type="ARBA" id="ARBA00022475"/>
    </source>
</evidence>
<evidence type="ECO:0000256" key="6">
    <source>
        <dbReference type="ARBA" id="ARBA00023136"/>
    </source>
</evidence>
<evidence type="ECO:0000259" key="8">
    <source>
        <dbReference type="PROSITE" id="PS51123"/>
    </source>
</evidence>
<gene>
    <name evidence="9" type="ORF">M972_1161</name>
</gene>
<dbReference type="Gene3D" id="3.30.1330.60">
    <property type="entry name" value="OmpA-like domain"/>
    <property type="match status" value="1"/>
</dbReference>
<keyword evidence="3" id="KW-1003">Cell membrane</keyword>
<organism evidence="9 10">
    <name type="scientific">Acetivibrio thermocellus AD2</name>
    <dbReference type="NCBI Taxonomy" id="1138384"/>
    <lineage>
        <taxon>Bacteria</taxon>
        <taxon>Bacillati</taxon>
        <taxon>Bacillota</taxon>
        <taxon>Clostridia</taxon>
        <taxon>Eubacteriales</taxon>
        <taxon>Oscillospiraceae</taxon>
        <taxon>Acetivibrio</taxon>
    </lineage>
</organism>
<dbReference type="Pfam" id="PF00691">
    <property type="entry name" value="OmpA"/>
    <property type="match status" value="1"/>
</dbReference>
<comment type="subcellular location">
    <subcellularLocation>
        <location evidence="1">Cell membrane</location>
        <topology evidence="1">Single-pass membrane protein</topology>
    </subcellularLocation>
</comment>
<sequence>MKKLRKQLTDDEPASEGAPEWLQTYSDMVTLVLTFFVLLFSMSTISKEKFEQLSSSLSAAFMGTGRGGVYGYNDGTVLYSVKENTTGDILEDGEEAFNEGKSAEIGAFTGGNADKEAQKIEDFINEVQNIVEEMDLDEYVKVIEDDKSLTVRMNSVILFDLGKADIKEPGKETLRKIGTLIKQLNKNAVIQGHTDNLPINTMLFPTNWELSTKRATNVVLFLVDECGVDPVKLTATGNGEFRPIAPNDTEENRQKNRRIDIVIDKQ</sequence>
<comment type="caution">
    <text evidence="9">The sequence shown here is derived from an EMBL/GenBank/DDBJ whole genome shotgun (WGS) entry which is preliminary data.</text>
</comment>
<feature type="domain" description="OmpA-like" evidence="8">
    <location>
        <begin position="146"/>
        <end position="266"/>
    </location>
</feature>
<dbReference type="PROSITE" id="PS51123">
    <property type="entry name" value="OMPA_2"/>
    <property type="match status" value="1"/>
</dbReference>
<reference evidence="9 10" key="1">
    <citation type="submission" date="2017-09" db="EMBL/GenBank/DDBJ databases">
        <title>Evaluation of Pacific Biosciences Sequencing Technology to Finishing C. thermocellum Genome Sequences.</title>
        <authorList>
            <person name="Brown S."/>
        </authorList>
    </citation>
    <scope>NUCLEOTIDE SEQUENCE [LARGE SCALE GENOMIC DNA]</scope>
    <source>
        <strain evidence="9 10">AD2</strain>
    </source>
</reference>
<dbReference type="InterPro" id="IPR006665">
    <property type="entry name" value="OmpA-like"/>
</dbReference>
<dbReference type="Proteomes" id="UP000223596">
    <property type="component" value="Unassembled WGS sequence"/>
</dbReference>
<accession>A0AB36TCN5</accession>
<dbReference type="CDD" id="cd07185">
    <property type="entry name" value="OmpA_C-like"/>
    <property type="match status" value="1"/>
</dbReference>